<accession>A0A7X1NP85</accession>
<sequence length="289" mass="31146">MTLSDGYIQQGLTLQAIRDVGLDPVEVWIAYFGMGGTADPVHVLDYLRGSALIPPLQRDIVSRAVSEVLFDGGLLCGGQGAKGARRPAGASAADPGSAAGIDGVALPPSMDFDPAVATTASAGALLHGDVPVQDPGAQESRRVASLERTGLLETGAEERFDRITRRAREFFQVGVAAIGFLTHDRYVTKSAAGRVEAYLPRQEVMCNRTIRTTRALVVPDARQDDRFRNLRFVRSEPGIRFYAGHALRGPGGLLIGTFCVADTRPRHFAREDERALRVYAAQAQMQVCL</sequence>
<name>A0A7X1NP85_9MICC</name>
<evidence type="ECO:0000259" key="1">
    <source>
        <dbReference type="SMART" id="SM00065"/>
    </source>
</evidence>
<dbReference type="SMART" id="SM00065">
    <property type="entry name" value="GAF"/>
    <property type="match status" value="1"/>
</dbReference>
<dbReference type="PANTHER" id="PTHR43102:SF2">
    <property type="entry name" value="GAF DOMAIN-CONTAINING PROTEIN"/>
    <property type="match status" value="1"/>
</dbReference>
<dbReference type="Pfam" id="PF01590">
    <property type="entry name" value="GAF"/>
    <property type="match status" value="1"/>
</dbReference>
<dbReference type="RefSeq" id="WP_152813125.1">
    <property type="nucleotide sequence ID" value="NZ_VJXX01000001.1"/>
</dbReference>
<feature type="domain" description="GAF" evidence="1">
    <location>
        <begin position="155"/>
        <end position="286"/>
    </location>
</feature>
<dbReference type="PANTHER" id="PTHR43102">
    <property type="entry name" value="SLR1143 PROTEIN"/>
    <property type="match status" value="1"/>
</dbReference>
<dbReference type="InterPro" id="IPR029016">
    <property type="entry name" value="GAF-like_dom_sf"/>
</dbReference>
<dbReference type="Gene3D" id="3.30.450.40">
    <property type="match status" value="1"/>
</dbReference>
<dbReference type="AlphaFoldDB" id="A0A7X1NP85"/>
<dbReference type="OrthoDB" id="9151676at2"/>
<gene>
    <name evidence="2" type="ORF">FNH21_06290</name>
</gene>
<dbReference type="Proteomes" id="UP000326464">
    <property type="component" value="Unassembled WGS sequence"/>
</dbReference>
<organism evidence="2 3">
    <name type="scientific">Arthrobacter bussei</name>
    <dbReference type="NCBI Taxonomy" id="2594179"/>
    <lineage>
        <taxon>Bacteria</taxon>
        <taxon>Bacillati</taxon>
        <taxon>Actinomycetota</taxon>
        <taxon>Actinomycetes</taxon>
        <taxon>Micrococcales</taxon>
        <taxon>Micrococcaceae</taxon>
        <taxon>Arthrobacter</taxon>
    </lineage>
</organism>
<protein>
    <submittedName>
        <fullName evidence="2">GAF domain-containing protein</fullName>
    </submittedName>
</protein>
<comment type="caution">
    <text evidence="2">The sequence shown here is derived from an EMBL/GenBank/DDBJ whole genome shotgun (WGS) entry which is preliminary data.</text>
</comment>
<keyword evidence="3" id="KW-1185">Reference proteome</keyword>
<proteinExistence type="predicted"/>
<dbReference type="SUPFAM" id="SSF55781">
    <property type="entry name" value="GAF domain-like"/>
    <property type="match status" value="1"/>
</dbReference>
<evidence type="ECO:0000313" key="2">
    <source>
        <dbReference type="EMBL" id="MPY10333.1"/>
    </source>
</evidence>
<dbReference type="InterPro" id="IPR003018">
    <property type="entry name" value="GAF"/>
</dbReference>
<evidence type="ECO:0000313" key="3">
    <source>
        <dbReference type="Proteomes" id="UP000326464"/>
    </source>
</evidence>
<reference evidence="3" key="1">
    <citation type="submission" date="2019-07" db="EMBL/GenBank/DDBJ databases">
        <title>Arthrobacter KR32 sp. nov., isolated from mountain cheese made of cows milk.</title>
        <authorList>
            <person name="Flegler A."/>
        </authorList>
    </citation>
    <scope>NUCLEOTIDE SEQUENCE [LARGE SCALE GENOMIC DNA]</scope>
    <source>
        <strain evidence="3">KR32</strain>
    </source>
</reference>
<dbReference type="EMBL" id="VJXX01000001">
    <property type="protein sequence ID" value="MPY10333.1"/>
    <property type="molecule type" value="Genomic_DNA"/>
</dbReference>